<name>A0A9N8WMW8_9GLOM</name>
<evidence type="ECO:0000256" key="5">
    <source>
        <dbReference type="ARBA" id="ARBA00022692"/>
    </source>
</evidence>
<dbReference type="SUPFAM" id="SSF144091">
    <property type="entry name" value="Rhomboid-like"/>
    <property type="match status" value="1"/>
</dbReference>
<keyword evidence="6 10" id="KW-0378">Hydrolase</keyword>
<comment type="function">
    <text evidence="10">Serine protease involved in intramembrane proteolysis.</text>
</comment>
<feature type="transmembrane region" description="Helical" evidence="10">
    <location>
        <begin position="391"/>
        <end position="411"/>
    </location>
</feature>
<feature type="transmembrane region" description="Helical" evidence="10">
    <location>
        <begin position="423"/>
        <end position="443"/>
    </location>
</feature>
<accession>A0A9N8WMW8</accession>
<evidence type="ECO:0000259" key="12">
    <source>
        <dbReference type="Pfam" id="PF01694"/>
    </source>
</evidence>
<dbReference type="GO" id="GO:0004252">
    <property type="term" value="F:serine-type endopeptidase activity"/>
    <property type="evidence" value="ECO:0007669"/>
    <property type="project" value="InterPro"/>
</dbReference>
<feature type="transmembrane region" description="Helical" evidence="10">
    <location>
        <begin position="327"/>
        <end position="348"/>
    </location>
</feature>
<organism evidence="13 14">
    <name type="scientific">Ambispora gerdemannii</name>
    <dbReference type="NCBI Taxonomy" id="144530"/>
    <lineage>
        <taxon>Eukaryota</taxon>
        <taxon>Fungi</taxon>
        <taxon>Fungi incertae sedis</taxon>
        <taxon>Mucoromycota</taxon>
        <taxon>Glomeromycotina</taxon>
        <taxon>Glomeromycetes</taxon>
        <taxon>Archaeosporales</taxon>
        <taxon>Ambisporaceae</taxon>
        <taxon>Ambispora</taxon>
    </lineage>
</organism>
<reference evidence="13" key="1">
    <citation type="submission" date="2021-06" db="EMBL/GenBank/DDBJ databases">
        <authorList>
            <person name="Kallberg Y."/>
            <person name="Tangrot J."/>
            <person name="Rosling A."/>
        </authorList>
    </citation>
    <scope>NUCLEOTIDE SEQUENCE</scope>
    <source>
        <strain evidence="13">MT106</strain>
    </source>
</reference>
<comment type="subcellular location">
    <subcellularLocation>
        <location evidence="2 10">Membrane</location>
        <topology evidence="2 10">Multi-pass membrane protein</topology>
    </subcellularLocation>
</comment>
<dbReference type="Pfam" id="PF01694">
    <property type="entry name" value="Rhomboid"/>
    <property type="match status" value="1"/>
</dbReference>
<dbReference type="PANTHER" id="PTHR22936">
    <property type="entry name" value="RHOMBOID-RELATED"/>
    <property type="match status" value="1"/>
</dbReference>
<evidence type="ECO:0000256" key="6">
    <source>
        <dbReference type="ARBA" id="ARBA00022801"/>
    </source>
</evidence>
<dbReference type="GO" id="GO:0006508">
    <property type="term" value="P:proteolysis"/>
    <property type="evidence" value="ECO:0007669"/>
    <property type="project" value="UniProtKB-KW"/>
</dbReference>
<protein>
    <recommendedName>
        <fullName evidence="10">Rhomboid-type serine protease</fullName>
        <ecNumber evidence="10">3.4.21.105</ecNumber>
    </recommendedName>
</protein>
<keyword evidence="5 10" id="KW-0812">Transmembrane</keyword>
<evidence type="ECO:0000256" key="2">
    <source>
        <dbReference type="ARBA" id="ARBA00004141"/>
    </source>
</evidence>
<keyword evidence="7 10" id="KW-0720">Serine protease</keyword>
<keyword evidence="4 10" id="KW-0645">Protease</keyword>
<evidence type="ECO:0000256" key="11">
    <source>
        <dbReference type="SAM" id="MobiDB-lite"/>
    </source>
</evidence>
<keyword evidence="8 10" id="KW-1133">Transmembrane helix</keyword>
<dbReference type="AlphaFoldDB" id="A0A9N8WMW8"/>
<evidence type="ECO:0000256" key="7">
    <source>
        <dbReference type="ARBA" id="ARBA00022825"/>
    </source>
</evidence>
<evidence type="ECO:0000256" key="10">
    <source>
        <dbReference type="RuleBase" id="RU362115"/>
    </source>
</evidence>
<dbReference type="GO" id="GO:0016020">
    <property type="term" value="C:membrane"/>
    <property type="evidence" value="ECO:0007669"/>
    <property type="project" value="UniProtKB-SubCell"/>
</dbReference>
<dbReference type="InterPro" id="IPR022764">
    <property type="entry name" value="Peptidase_S54_rhomboid_dom"/>
</dbReference>
<dbReference type="InterPro" id="IPR002610">
    <property type="entry name" value="Peptidase_S54_rhomboid-like"/>
</dbReference>
<feature type="region of interest" description="Disordered" evidence="11">
    <location>
        <begin position="15"/>
        <end position="38"/>
    </location>
</feature>
<evidence type="ECO:0000256" key="4">
    <source>
        <dbReference type="ARBA" id="ARBA00022670"/>
    </source>
</evidence>
<dbReference type="EMBL" id="CAJVPL010000422">
    <property type="protein sequence ID" value="CAG8495023.1"/>
    <property type="molecule type" value="Genomic_DNA"/>
</dbReference>
<feature type="transmembrane region" description="Helical" evidence="10">
    <location>
        <begin position="368"/>
        <end position="385"/>
    </location>
</feature>
<evidence type="ECO:0000256" key="1">
    <source>
        <dbReference type="ARBA" id="ARBA00000156"/>
    </source>
</evidence>
<feature type="compositionally biased region" description="Low complexity" evidence="11">
    <location>
        <begin position="15"/>
        <end position="34"/>
    </location>
</feature>
<evidence type="ECO:0000256" key="8">
    <source>
        <dbReference type="ARBA" id="ARBA00022989"/>
    </source>
</evidence>
<feature type="region of interest" description="Disordered" evidence="11">
    <location>
        <begin position="97"/>
        <end position="154"/>
    </location>
</feature>
<evidence type="ECO:0000256" key="3">
    <source>
        <dbReference type="ARBA" id="ARBA00009045"/>
    </source>
</evidence>
<keyword evidence="14" id="KW-1185">Reference proteome</keyword>
<comment type="caution">
    <text evidence="10">Lacks conserved residue(s) required for the propagation of feature annotation.</text>
</comment>
<comment type="catalytic activity">
    <reaction evidence="1 10">
        <text>Cleaves type-1 transmembrane domains using a catalytic dyad composed of serine and histidine that are contributed by different transmembrane domains.</text>
        <dbReference type="EC" id="3.4.21.105"/>
    </reaction>
</comment>
<feature type="domain" description="Peptidase S54 rhomboid" evidence="12">
    <location>
        <begin position="325"/>
        <end position="454"/>
    </location>
</feature>
<dbReference type="EC" id="3.4.21.105" evidence="10"/>
<dbReference type="PANTHER" id="PTHR22936:SF69">
    <property type="entry name" value="RHOMBOID-LIKE PROTEIN"/>
    <property type="match status" value="1"/>
</dbReference>
<sequence>MARPNSGWNSFFHTNNAYDTSNNATNSSNVAETTPTDPSLQRLSYFQLRSELGPNYDTNIPLDLRAKKVQDVERGGGYPDPNNPFIDSKEATNREGACWIPPSINNNNDHPLPSAPPASDLQSYRNYEGASSRPHSPPSPPSGDSGNTSPYNEYNDKQMLEQNDEAFAQQLYREENEKFYLRPENATYHGAVPDSRNSGIVPLIDPKMPKALSDPRVLRQLQKRRIWRPWFTWLVSIIQVVVLIFEFIKNQKYTGSVIETSPFNPMIGPSSETLILMGARFVPCMRAVPSLENMPFSCPNATTQNATCSLEDYCGFDGFHGKDPNQWYRFILPIFLHGGLIHIAFNLLFQLQTGTQVEKDIGFPRYSIIYMASGIFGFIFGGNFARTIAPSMGASGSLFGIVGVLLLDLIQNWKLILNPCWELTKMLLLIGISFLIGLLLPGLDNFSHIGGFVMDVQHGSLE</sequence>
<feature type="transmembrane region" description="Helical" evidence="10">
    <location>
        <begin position="230"/>
        <end position="248"/>
    </location>
</feature>
<evidence type="ECO:0000256" key="9">
    <source>
        <dbReference type="ARBA" id="ARBA00023136"/>
    </source>
</evidence>
<evidence type="ECO:0000313" key="13">
    <source>
        <dbReference type="EMBL" id="CAG8495023.1"/>
    </source>
</evidence>
<dbReference type="Proteomes" id="UP000789831">
    <property type="component" value="Unassembled WGS sequence"/>
</dbReference>
<comment type="caution">
    <text evidence="13">The sequence shown here is derived from an EMBL/GenBank/DDBJ whole genome shotgun (WGS) entry which is preliminary data.</text>
</comment>
<dbReference type="InterPro" id="IPR035952">
    <property type="entry name" value="Rhomboid-like_sf"/>
</dbReference>
<dbReference type="Gene3D" id="1.20.1540.10">
    <property type="entry name" value="Rhomboid-like"/>
    <property type="match status" value="1"/>
</dbReference>
<evidence type="ECO:0000313" key="14">
    <source>
        <dbReference type="Proteomes" id="UP000789831"/>
    </source>
</evidence>
<comment type="similarity">
    <text evidence="3 10">Belongs to the peptidase S54 family.</text>
</comment>
<dbReference type="OrthoDB" id="2146116at2759"/>
<proteinExistence type="inferred from homology"/>
<keyword evidence="9 10" id="KW-0472">Membrane</keyword>
<gene>
    <name evidence="13" type="ORF">AGERDE_LOCUS3952</name>
</gene>